<protein>
    <submittedName>
        <fullName evidence="3">DUF4440 domain-containing protein</fullName>
    </submittedName>
</protein>
<proteinExistence type="predicted"/>
<sequence length="257" mass="29107">MKKPSHFLLYSISTFLFLTGTVYAQDAVKADPQHYKVEMENDFVRVLRITYGPGEQSTVHEHPKGVAVFLTDYNVEFSLPTGEVIPATGKKGQVIWSDGEKHQPTNKGTTPLEVIQVELKNAKTPVFDLETAKTEIKERNREFIKFIKDKDAAQLANLYTSDGQFMGNNMRSSSGKEAIQETFQNFLNNGIAKVELEMLNLWGDEKMVVTEDAWKIFLEDGTQVDQGKAIVIWKKEDGTWKMFRDIINSDLPVPSPN</sequence>
<reference evidence="3 4" key="1">
    <citation type="submission" date="2019-08" db="EMBL/GenBank/DDBJ databases">
        <title>Antarcticibacterium arcticum sp. nov., a bacterium isolated from marine sediment of the Canadian Beaufort Sea.</title>
        <authorList>
            <person name="Lee Y.M."/>
            <person name="Baek K."/>
            <person name="Lee D.-H."/>
            <person name="Shin S.C."/>
            <person name="Jin Y.K."/>
            <person name="Park Y."/>
        </authorList>
    </citation>
    <scope>NUCLEOTIDE SEQUENCE [LARGE SCALE GENOMIC DNA]</scope>
    <source>
        <strain evidence="3 4">PAMC 28998</strain>
    </source>
</reference>
<dbReference type="InterPro" id="IPR014710">
    <property type="entry name" value="RmlC-like_jellyroll"/>
</dbReference>
<evidence type="ECO:0000313" key="4">
    <source>
        <dbReference type="Proteomes" id="UP000321954"/>
    </source>
</evidence>
<dbReference type="KEGG" id="anp:FK178_01130"/>
<evidence type="ECO:0000256" key="1">
    <source>
        <dbReference type="SAM" id="SignalP"/>
    </source>
</evidence>
<dbReference type="SUPFAM" id="SSF51182">
    <property type="entry name" value="RmlC-like cupins"/>
    <property type="match status" value="1"/>
</dbReference>
<dbReference type="RefSeq" id="WP_146830179.1">
    <property type="nucleotide sequence ID" value="NZ_CP042476.1"/>
</dbReference>
<dbReference type="Gene3D" id="2.60.120.10">
    <property type="entry name" value="Jelly Rolls"/>
    <property type="match status" value="1"/>
</dbReference>
<dbReference type="Proteomes" id="UP000321954">
    <property type="component" value="Chromosome"/>
</dbReference>
<dbReference type="InterPro" id="IPR027843">
    <property type="entry name" value="DUF4440"/>
</dbReference>
<keyword evidence="4" id="KW-1185">Reference proteome</keyword>
<accession>A0A5B8YES8</accession>
<dbReference type="InterPro" id="IPR011051">
    <property type="entry name" value="RmlC_Cupin_sf"/>
</dbReference>
<keyword evidence="1" id="KW-0732">Signal</keyword>
<organism evidence="3 4">
    <name type="scientific">Antarcticibacterium arcticum</name>
    <dbReference type="NCBI Taxonomy" id="2585771"/>
    <lineage>
        <taxon>Bacteria</taxon>
        <taxon>Pseudomonadati</taxon>
        <taxon>Bacteroidota</taxon>
        <taxon>Flavobacteriia</taxon>
        <taxon>Flavobacteriales</taxon>
        <taxon>Flavobacteriaceae</taxon>
        <taxon>Antarcticibacterium</taxon>
    </lineage>
</organism>
<dbReference type="Pfam" id="PF14534">
    <property type="entry name" value="DUF4440"/>
    <property type="match status" value="1"/>
</dbReference>
<feature type="signal peptide" evidence="1">
    <location>
        <begin position="1"/>
        <end position="24"/>
    </location>
</feature>
<name>A0A5B8YES8_9FLAO</name>
<dbReference type="InterPro" id="IPR032710">
    <property type="entry name" value="NTF2-like_dom_sf"/>
</dbReference>
<evidence type="ECO:0000313" key="3">
    <source>
        <dbReference type="EMBL" id="QED36405.1"/>
    </source>
</evidence>
<feature type="domain" description="DUF4440" evidence="2">
    <location>
        <begin position="137"/>
        <end position="242"/>
    </location>
</feature>
<dbReference type="AlphaFoldDB" id="A0A5B8YES8"/>
<feature type="chain" id="PRO_5023000957" evidence="1">
    <location>
        <begin position="25"/>
        <end position="257"/>
    </location>
</feature>
<gene>
    <name evidence="3" type="ORF">FK178_01130</name>
</gene>
<dbReference type="Gene3D" id="3.10.450.50">
    <property type="match status" value="1"/>
</dbReference>
<dbReference type="SUPFAM" id="SSF54427">
    <property type="entry name" value="NTF2-like"/>
    <property type="match status" value="1"/>
</dbReference>
<dbReference type="EMBL" id="CP042476">
    <property type="protein sequence ID" value="QED36405.1"/>
    <property type="molecule type" value="Genomic_DNA"/>
</dbReference>
<dbReference type="OrthoDB" id="1117587at2"/>
<evidence type="ECO:0000259" key="2">
    <source>
        <dbReference type="Pfam" id="PF14534"/>
    </source>
</evidence>